<proteinExistence type="inferred from homology"/>
<evidence type="ECO:0000256" key="1">
    <source>
        <dbReference type="ARBA" id="ARBA00004141"/>
    </source>
</evidence>
<dbReference type="PANTHER" id="PTHR48042">
    <property type="entry name" value="ABC TRANSPORTER G FAMILY MEMBER 11"/>
    <property type="match status" value="1"/>
</dbReference>
<accession>V2YM46</accession>
<comment type="subcellular location">
    <subcellularLocation>
        <location evidence="1">Membrane</location>
        <topology evidence="1">Multi-pass membrane protein</topology>
    </subcellularLocation>
</comment>
<keyword evidence="6 7" id="KW-0472">Membrane</keyword>
<evidence type="ECO:0000256" key="5">
    <source>
        <dbReference type="ARBA" id="ARBA00022989"/>
    </source>
</evidence>
<name>V2YM46_MONRO</name>
<dbReference type="KEGG" id="mrr:Moror_15937"/>
<protein>
    <submittedName>
        <fullName evidence="9">Abc transporter</fullName>
    </submittedName>
</protein>
<evidence type="ECO:0000256" key="6">
    <source>
        <dbReference type="ARBA" id="ARBA00023136"/>
    </source>
</evidence>
<feature type="transmembrane region" description="Helical" evidence="7">
    <location>
        <begin position="160"/>
        <end position="186"/>
    </location>
</feature>
<keyword evidence="3" id="KW-0813">Transport</keyword>
<dbReference type="Pfam" id="PF01061">
    <property type="entry name" value="ABC2_membrane"/>
    <property type="match status" value="1"/>
</dbReference>
<feature type="transmembrane region" description="Helical" evidence="7">
    <location>
        <begin position="82"/>
        <end position="104"/>
    </location>
</feature>
<evidence type="ECO:0000256" key="7">
    <source>
        <dbReference type="SAM" id="Phobius"/>
    </source>
</evidence>
<dbReference type="GO" id="GO:0140359">
    <property type="term" value="F:ABC-type transporter activity"/>
    <property type="evidence" value="ECO:0007669"/>
    <property type="project" value="InterPro"/>
</dbReference>
<dbReference type="Proteomes" id="UP000017559">
    <property type="component" value="Unassembled WGS sequence"/>
</dbReference>
<dbReference type="HOGENOM" id="CLU_073669_0_0_1"/>
<dbReference type="STRING" id="1381753.V2YM46"/>
<evidence type="ECO:0000256" key="2">
    <source>
        <dbReference type="ARBA" id="ARBA00005814"/>
    </source>
</evidence>
<evidence type="ECO:0000259" key="8">
    <source>
        <dbReference type="Pfam" id="PF01061"/>
    </source>
</evidence>
<evidence type="ECO:0000313" key="9">
    <source>
        <dbReference type="EMBL" id="ESK92764.1"/>
    </source>
</evidence>
<keyword evidence="10" id="KW-1185">Reference proteome</keyword>
<evidence type="ECO:0000256" key="3">
    <source>
        <dbReference type="ARBA" id="ARBA00022448"/>
    </source>
</evidence>
<comment type="similarity">
    <text evidence="2">Belongs to the ABC transporter superfamily. ABCG family. Eye pigment precursor importer (TC 3.A.1.204) subfamily.</text>
</comment>
<comment type="caution">
    <text evidence="9">The sequence shown here is derived from an EMBL/GenBank/DDBJ whole genome shotgun (WGS) entry which is preliminary data.</text>
</comment>
<dbReference type="OrthoDB" id="66620at2759"/>
<dbReference type="InterPro" id="IPR013525">
    <property type="entry name" value="ABC2_TM"/>
</dbReference>
<feature type="transmembrane region" description="Helical" evidence="7">
    <location>
        <begin position="321"/>
        <end position="340"/>
    </location>
</feature>
<dbReference type="PANTHER" id="PTHR48042:SF11">
    <property type="entry name" value="ABC TRANSPORTER G FAMILY MEMBER 11"/>
    <property type="match status" value="1"/>
</dbReference>
<dbReference type="EMBL" id="AWSO01000255">
    <property type="protein sequence ID" value="ESK92764.1"/>
    <property type="molecule type" value="Genomic_DNA"/>
</dbReference>
<feature type="transmembrane region" description="Helical" evidence="7">
    <location>
        <begin position="216"/>
        <end position="245"/>
    </location>
</feature>
<evidence type="ECO:0000313" key="10">
    <source>
        <dbReference type="Proteomes" id="UP000017559"/>
    </source>
</evidence>
<gene>
    <name evidence="9" type="ORF">Moror_15937</name>
</gene>
<evidence type="ECO:0000256" key="4">
    <source>
        <dbReference type="ARBA" id="ARBA00022692"/>
    </source>
</evidence>
<feature type="transmembrane region" description="Helical" evidence="7">
    <location>
        <begin position="192"/>
        <end position="209"/>
    </location>
</feature>
<dbReference type="InterPro" id="IPR052215">
    <property type="entry name" value="Plant_ABCG"/>
</dbReference>
<dbReference type="GO" id="GO:0016020">
    <property type="term" value="C:membrane"/>
    <property type="evidence" value="ECO:0007669"/>
    <property type="project" value="UniProtKB-SubCell"/>
</dbReference>
<reference evidence="9 10" key="1">
    <citation type="journal article" date="2014" name="BMC Genomics">
        <title>Genome and secretome analysis of the hemibiotrophic fungal pathogen, Moniliophthora roreri, which causes frosty pod rot disease of cacao: mechanisms of the biotrophic and necrotrophic phases.</title>
        <authorList>
            <person name="Meinhardt L.W."/>
            <person name="Costa G.G.L."/>
            <person name="Thomazella D.P.T."/>
            <person name="Teixeira P.J.P.L."/>
            <person name="Carazzolle M.F."/>
            <person name="Schuster S.C."/>
            <person name="Carlson J.E."/>
            <person name="Guiltinan M.J."/>
            <person name="Mieczkowski P."/>
            <person name="Farmer A."/>
            <person name="Ramaraj T."/>
            <person name="Crozier J."/>
            <person name="Davis R.E."/>
            <person name="Shao J."/>
            <person name="Melnick R.L."/>
            <person name="Pereira G.A.G."/>
            <person name="Bailey B.A."/>
        </authorList>
    </citation>
    <scope>NUCLEOTIDE SEQUENCE [LARGE SCALE GENOMIC DNA]</scope>
    <source>
        <strain evidence="9 10">MCA 2997</strain>
    </source>
</reference>
<feature type="transmembrane region" description="Helical" evidence="7">
    <location>
        <begin position="119"/>
        <end position="139"/>
    </location>
</feature>
<keyword evidence="4 7" id="KW-0812">Transmembrane</keyword>
<organism evidence="9 10">
    <name type="scientific">Moniliophthora roreri (strain MCA 2997)</name>
    <name type="common">Cocoa frosty pod rot fungus</name>
    <name type="synonym">Crinipellis roreri</name>
    <dbReference type="NCBI Taxonomy" id="1381753"/>
    <lineage>
        <taxon>Eukaryota</taxon>
        <taxon>Fungi</taxon>
        <taxon>Dikarya</taxon>
        <taxon>Basidiomycota</taxon>
        <taxon>Agaricomycotina</taxon>
        <taxon>Agaricomycetes</taxon>
        <taxon>Agaricomycetidae</taxon>
        <taxon>Agaricales</taxon>
        <taxon>Marasmiineae</taxon>
        <taxon>Marasmiaceae</taxon>
        <taxon>Moniliophthora</taxon>
    </lineage>
</organism>
<sequence length="345" mass="38766">MNFLNEDFSGGTTSTAEEFRQHYLSTLSTWQDSGPSSHSYTSTWLAPQENGREVDEAGPAGRLLWNTLTLCERSTINYARNLLAYGVRAGMYAGMGLMLATIWINLGENDSTINDRLSVHFYSAAFLSFMSVAGIPSFLEERSVFFREKKNGLYSTLPFVLANTLVNIPFLFLCTLLFCVICYWAIGLHPGAAAFFRYLAFLYLTIFAAETQCLLIAALIPIFVAALAISAFMNGFWMSVGGYFIKARSLPKFWFYSFHYMDYQRYAFELLSNSDLRGLIFRCTGACQCAYPSSLPADACAVSGDDVLQYLDIRNVGYGKWVAVVLGINLIYRIMLYVALRLRTE</sequence>
<feature type="domain" description="ABC-2 type transporter transmembrane" evidence="8">
    <location>
        <begin position="68"/>
        <end position="272"/>
    </location>
</feature>
<dbReference type="AlphaFoldDB" id="V2YM46"/>
<keyword evidence="5 7" id="KW-1133">Transmembrane helix</keyword>